<gene>
    <name evidence="1" type="ORF">IMCC3135_25905</name>
</gene>
<evidence type="ECO:0000313" key="2">
    <source>
        <dbReference type="Proteomes" id="UP000250079"/>
    </source>
</evidence>
<dbReference type="KEGG" id="gai:IMCC3135_25905"/>
<dbReference type="Pfam" id="PF10115">
    <property type="entry name" value="HlyU"/>
    <property type="match status" value="1"/>
</dbReference>
<reference evidence="1 2" key="1">
    <citation type="submission" date="2016-12" db="EMBL/GenBank/DDBJ databases">
        <authorList>
            <person name="Song W.-J."/>
            <person name="Kurnit D.M."/>
        </authorList>
    </citation>
    <scope>NUCLEOTIDE SEQUENCE [LARGE SCALE GENOMIC DNA]</scope>
    <source>
        <strain evidence="1 2">IMCC3135</strain>
    </source>
</reference>
<proteinExistence type="predicted"/>
<dbReference type="OrthoDB" id="9800971at2"/>
<sequence>MGLGTILGKIFGNGDNKASAVATAEEAVEYKGVMITAAPINEGGQFRTAGTISKEIDGEQRSVQFVRADINSDRQSAVAHSERKAQQIVDEQGDAIFKRDNV</sequence>
<evidence type="ECO:0000313" key="1">
    <source>
        <dbReference type="EMBL" id="ASJ75236.1"/>
    </source>
</evidence>
<dbReference type="EMBL" id="CP018632">
    <property type="protein sequence ID" value="ASJ75236.1"/>
    <property type="molecule type" value="Genomic_DNA"/>
</dbReference>
<protein>
    <recommendedName>
        <fullName evidence="3">Transcriptional activator HlyU</fullName>
    </recommendedName>
</protein>
<dbReference type="InterPro" id="IPR018772">
    <property type="entry name" value="Transcription_activator_HlyU"/>
</dbReference>
<name>A0A2Z2NUQ9_9GAMM</name>
<dbReference type="Proteomes" id="UP000250079">
    <property type="component" value="Chromosome"/>
</dbReference>
<evidence type="ECO:0008006" key="3">
    <source>
        <dbReference type="Google" id="ProtNLM"/>
    </source>
</evidence>
<dbReference type="AlphaFoldDB" id="A0A2Z2NUQ9"/>
<keyword evidence="2" id="KW-1185">Reference proteome</keyword>
<accession>A0A2Z2NUQ9</accession>
<organism evidence="1 2">
    <name type="scientific">Granulosicoccus antarcticus IMCC3135</name>
    <dbReference type="NCBI Taxonomy" id="1192854"/>
    <lineage>
        <taxon>Bacteria</taxon>
        <taxon>Pseudomonadati</taxon>
        <taxon>Pseudomonadota</taxon>
        <taxon>Gammaproteobacteria</taxon>
        <taxon>Chromatiales</taxon>
        <taxon>Granulosicoccaceae</taxon>
        <taxon>Granulosicoccus</taxon>
    </lineage>
</organism>
<dbReference type="RefSeq" id="WP_088920176.1">
    <property type="nucleotide sequence ID" value="NZ_CP018632.1"/>
</dbReference>